<evidence type="ECO:0000313" key="4">
    <source>
        <dbReference type="Proteomes" id="UP000280685"/>
    </source>
</evidence>
<gene>
    <name evidence="3" type="ORF">PODCO_306800</name>
</gene>
<feature type="region of interest" description="Disordered" evidence="2">
    <location>
        <begin position="270"/>
        <end position="294"/>
    </location>
</feature>
<dbReference type="EMBL" id="LR026966">
    <property type="protein sequence ID" value="VBB77323.1"/>
    <property type="molecule type" value="Genomic_DNA"/>
</dbReference>
<protein>
    <recommendedName>
        <fullName evidence="5">BZIP transcription factor</fullName>
    </recommendedName>
</protein>
<feature type="region of interest" description="Disordered" evidence="2">
    <location>
        <begin position="350"/>
        <end position="382"/>
    </location>
</feature>
<dbReference type="PANTHER" id="PTHR37012">
    <property type="entry name" value="B-ZIP TRANSCRIPTION FACTOR (EUROFUNG)-RELATED"/>
    <property type="match status" value="1"/>
</dbReference>
<name>A0ABY6S6P3_PODCO</name>
<dbReference type="CDD" id="cd14688">
    <property type="entry name" value="bZIP_YAP"/>
    <property type="match status" value="1"/>
</dbReference>
<evidence type="ECO:0008006" key="5">
    <source>
        <dbReference type="Google" id="ProtNLM"/>
    </source>
</evidence>
<dbReference type="Pfam" id="PF11905">
    <property type="entry name" value="DUF3425"/>
    <property type="match status" value="1"/>
</dbReference>
<reference evidence="3" key="1">
    <citation type="submission" date="2018-02" db="EMBL/GenBank/DDBJ databases">
        <authorList>
            <person name="Silar P."/>
        </authorList>
    </citation>
    <scope>NUCLEOTIDE SEQUENCE [LARGE SCALE GENOMIC DNA]</scope>
    <source>
        <strain evidence="3">T</strain>
    </source>
</reference>
<feature type="compositionally biased region" description="Low complexity" evidence="2">
    <location>
        <begin position="52"/>
        <end position="71"/>
    </location>
</feature>
<organism evidence="3 4">
    <name type="scientific">Podospora comata</name>
    <dbReference type="NCBI Taxonomy" id="48703"/>
    <lineage>
        <taxon>Eukaryota</taxon>
        <taxon>Fungi</taxon>
        <taxon>Dikarya</taxon>
        <taxon>Ascomycota</taxon>
        <taxon>Pezizomycotina</taxon>
        <taxon>Sordariomycetes</taxon>
        <taxon>Sordariomycetidae</taxon>
        <taxon>Sordariales</taxon>
        <taxon>Podosporaceae</taxon>
        <taxon>Podospora</taxon>
    </lineage>
</organism>
<evidence type="ECO:0000256" key="2">
    <source>
        <dbReference type="SAM" id="MobiDB-lite"/>
    </source>
</evidence>
<sequence>MAGNHVNLNGLASFTPAASAAAPATVSALIRGGGKGPRALAPGSGGVGGEFGSSNGESSTASASISSTITTPMSGVNTDGTANSNLPDNTADNVGTGGISKKRKAVPGSRGVANLTPEQLAKKRANDRDAQRAIRERQRLKIEQYEREIRELKSQQPYLELQAAVRQREAVEAELAEVKACLASIMHLVQPLLAKGSPPIVGQQYPAPLPSPAQTHHPSLHHQQHGLVAPTRTSVGFSGSGPDSVASPGSVGTHGRWHNSMSPVVTPMCTEGQQHQQHPHQPHQLQQPQPSSQAGIFAQQRHDLGHGLDLGSDRLGLEFLLDPAQKIARIHQNAAAAASTQYHHQVPLLIPPTQTPFTKPTQPPPLPQHQPREEEEDDDDEDFFTLPLNSPPTCPLDSILLDFLSERRHLLSLPSSHANDVLGPPYPSISSLLNPSTPSHPLSKVFTDILARFPGLSRLPERAAVLYLMFLFMRWQVSPTRENWERIPEYFRPGGLQRRKRHPAWVDYIPWGGMRERIVQMCDGDTEEGGIEFENFFIPFTGTLRVGWGEEGEGEGGCVLLRQKEKGGVAGVGDGMAINPAFEAHVRRLESWSLGEEFERAFPGLGGTYKLRRG</sequence>
<feature type="coiled-coil region" evidence="1">
    <location>
        <begin position="128"/>
        <end position="181"/>
    </location>
</feature>
<keyword evidence="4" id="KW-1185">Reference proteome</keyword>
<feature type="compositionally biased region" description="Acidic residues" evidence="2">
    <location>
        <begin position="373"/>
        <end position="382"/>
    </location>
</feature>
<evidence type="ECO:0000256" key="1">
    <source>
        <dbReference type="SAM" id="Coils"/>
    </source>
</evidence>
<dbReference type="InterPro" id="IPR021833">
    <property type="entry name" value="DUF3425"/>
</dbReference>
<keyword evidence="1" id="KW-0175">Coiled coil</keyword>
<feature type="region of interest" description="Disordered" evidence="2">
    <location>
        <begin position="40"/>
        <end position="110"/>
    </location>
</feature>
<feature type="compositionally biased region" description="Polar residues" evidence="2">
    <location>
        <begin position="72"/>
        <end position="93"/>
    </location>
</feature>
<dbReference type="Proteomes" id="UP000280685">
    <property type="component" value="Chromosome 3"/>
</dbReference>
<accession>A0ABY6S6P3</accession>
<dbReference type="PANTHER" id="PTHR37012:SF2">
    <property type="entry name" value="BZIP DOMAIN-CONTAINING PROTEIN-RELATED"/>
    <property type="match status" value="1"/>
</dbReference>
<proteinExistence type="predicted"/>
<evidence type="ECO:0000313" key="3">
    <source>
        <dbReference type="EMBL" id="VBB77323.1"/>
    </source>
</evidence>
<feature type="compositionally biased region" description="Low complexity" evidence="2">
    <location>
        <begin position="282"/>
        <end position="293"/>
    </location>
</feature>